<evidence type="ECO:0000256" key="12">
    <source>
        <dbReference type="ARBA" id="ARBA00023136"/>
    </source>
</evidence>
<accession>A0ABQ8RX59</accession>
<keyword evidence="15" id="KW-1185">Reference proteome</keyword>
<evidence type="ECO:0000256" key="9">
    <source>
        <dbReference type="ARBA" id="ARBA00023002"/>
    </source>
</evidence>
<keyword evidence="7" id="KW-0256">Endoplasmic reticulum</keyword>
<proteinExistence type="inferred from homology"/>
<dbReference type="InterPro" id="IPR050476">
    <property type="entry name" value="Insect_CytP450_Detox"/>
</dbReference>
<dbReference type="PANTHER" id="PTHR24292">
    <property type="entry name" value="CYTOCHROME P450"/>
    <property type="match status" value="1"/>
</dbReference>
<comment type="similarity">
    <text evidence="4">Belongs to the cytochrome P450 family.</text>
</comment>
<feature type="transmembrane region" description="Helical" evidence="13">
    <location>
        <begin position="12"/>
        <end position="38"/>
    </location>
</feature>
<reference evidence="14 15" key="1">
    <citation type="journal article" date="2022" name="Allergy">
        <title>Genome assembly and annotation of Periplaneta americana reveal a comprehensive cockroach allergen profile.</title>
        <authorList>
            <person name="Wang L."/>
            <person name="Xiong Q."/>
            <person name="Saelim N."/>
            <person name="Wang L."/>
            <person name="Nong W."/>
            <person name="Wan A.T."/>
            <person name="Shi M."/>
            <person name="Liu X."/>
            <person name="Cao Q."/>
            <person name="Hui J.H.L."/>
            <person name="Sookrung N."/>
            <person name="Leung T.F."/>
            <person name="Tungtrongchitr A."/>
            <person name="Tsui S.K.W."/>
        </authorList>
    </citation>
    <scope>NUCLEOTIDE SEQUENCE [LARGE SCALE GENOMIC DNA]</scope>
    <source>
        <strain evidence="14">PWHHKU_190912</strain>
    </source>
</reference>
<gene>
    <name evidence="14" type="ORF">ANN_27026</name>
</gene>
<evidence type="ECO:0000256" key="11">
    <source>
        <dbReference type="ARBA" id="ARBA00023033"/>
    </source>
</evidence>
<evidence type="ECO:0000256" key="2">
    <source>
        <dbReference type="ARBA" id="ARBA00004174"/>
    </source>
</evidence>
<keyword evidence="8" id="KW-0492">Microsome</keyword>
<dbReference type="PANTHER" id="PTHR24292:SF54">
    <property type="entry name" value="CYP9F3-RELATED"/>
    <property type="match status" value="1"/>
</dbReference>
<evidence type="ECO:0000256" key="7">
    <source>
        <dbReference type="ARBA" id="ARBA00022824"/>
    </source>
</evidence>
<organism evidence="14 15">
    <name type="scientific">Periplaneta americana</name>
    <name type="common">American cockroach</name>
    <name type="synonym">Blatta americana</name>
    <dbReference type="NCBI Taxonomy" id="6978"/>
    <lineage>
        <taxon>Eukaryota</taxon>
        <taxon>Metazoa</taxon>
        <taxon>Ecdysozoa</taxon>
        <taxon>Arthropoda</taxon>
        <taxon>Hexapoda</taxon>
        <taxon>Insecta</taxon>
        <taxon>Pterygota</taxon>
        <taxon>Neoptera</taxon>
        <taxon>Polyneoptera</taxon>
        <taxon>Dictyoptera</taxon>
        <taxon>Blattodea</taxon>
        <taxon>Blattoidea</taxon>
        <taxon>Blattidae</taxon>
        <taxon>Blattinae</taxon>
        <taxon>Periplaneta</taxon>
    </lineage>
</organism>
<name>A0ABQ8RX59_PERAM</name>
<keyword evidence="13" id="KW-0812">Transmembrane</keyword>
<keyword evidence="13" id="KW-1133">Transmembrane helix</keyword>
<dbReference type="InterPro" id="IPR036396">
    <property type="entry name" value="Cyt_P450_sf"/>
</dbReference>
<keyword evidence="12 13" id="KW-0472">Membrane</keyword>
<comment type="cofactor">
    <cofactor evidence="1">
        <name>heme</name>
        <dbReference type="ChEBI" id="CHEBI:30413"/>
    </cofactor>
</comment>
<dbReference type="PRINTS" id="PR00463">
    <property type="entry name" value="EP450I"/>
</dbReference>
<evidence type="ECO:0000256" key="6">
    <source>
        <dbReference type="ARBA" id="ARBA00022723"/>
    </source>
</evidence>
<evidence type="ECO:0000256" key="1">
    <source>
        <dbReference type="ARBA" id="ARBA00001971"/>
    </source>
</evidence>
<protein>
    <submittedName>
        <fullName evidence="14">Uncharacterized protein</fullName>
    </submittedName>
</protein>
<keyword evidence="10" id="KW-0408">Iron</keyword>
<keyword evidence="11" id="KW-0503">Monooxygenase</keyword>
<comment type="caution">
    <text evidence="14">The sequence shown here is derived from an EMBL/GenBank/DDBJ whole genome shotgun (WGS) entry which is preliminary data.</text>
</comment>
<dbReference type="EMBL" id="JAJSOF020000040">
    <property type="protein sequence ID" value="KAJ4426215.1"/>
    <property type="molecule type" value="Genomic_DNA"/>
</dbReference>
<dbReference type="InterPro" id="IPR002401">
    <property type="entry name" value="Cyt_P450_E_grp-I"/>
</dbReference>
<sequence>MFTGLDIDDIAAQALVFFSAGFEVVAVLLSFASTLLAVHQDVQERAREEIDEILAKYDGQVTYEAIQSMKQVDNVLSGENCFKRTSL</sequence>
<dbReference type="InterPro" id="IPR001128">
    <property type="entry name" value="Cyt_P450"/>
</dbReference>
<keyword evidence="5" id="KW-0349">Heme</keyword>
<dbReference type="Gene3D" id="1.10.630.10">
    <property type="entry name" value="Cytochrome P450"/>
    <property type="match status" value="1"/>
</dbReference>
<evidence type="ECO:0000256" key="5">
    <source>
        <dbReference type="ARBA" id="ARBA00022617"/>
    </source>
</evidence>
<evidence type="ECO:0000313" key="14">
    <source>
        <dbReference type="EMBL" id="KAJ4426215.1"/>
    </source>
</evidence>
<evidence type="ECO:0000256" key="4">
    <source>
        <dbReference type="ARBA" id="ARBA00010617"/>
    </source>
</evidence>
<comment type="subcellular location">
    <subcellularLocation>
        <location evidence="3">Endoplasmic reticulum membrane</location>
        <topology evidence="3">Peripheral membrane protein</topology>
    </subcellularLocation>
    <subcellularLocation>
        <location evidence="2">Microsome membrane</location>
        <topology evidence="2">Peripheral membrane protein</topology>
    </subcellularLocation>
</comment>
<keyword evidence="9" id="KW-0560">Oxidoreductase</keyword>
<keyword evidence="6" id="KW-0479">Metal-binding</keyword>
<evidence type="ECO:0000313" key="15">
    <source>
        <dbReference type="Proteomes" id="UP001148838"/>
    </source>
</evidence>
<evidence type="ECO:0000256" key="13">
    <source>
        <dbReference type="SAM" id="Phobius"/>
    </source>
</evidence>
<evidence type="ECO:0000256" key="8">
    <source>
        <dbReference type="ARBA" id="ARBA00022848"/>
    </source>
</evidence>
<evidence type="ECO:0000256" key="10">
    <source>
        <dbReference type="ARBA" id="ARBA00023004"/>
    </source>
</evidence>
<evidence type="ECO:0000256" key="3">
    <source>
        <dbReference type="ARBA" id="ARBA00004406"/>
    </source>
</evidence>
<dbReference type="Pfam" id="PF00067">
    <property type="entry name" value="p450"/>
    <property type="match status" value="1"/>
</dbReference>
<dbReference type="SUPFAM" id="SSF48264">
    <property type="entry name" value="Cytochrome P450"/>
    <property type="match status" value="1"/>
</dbReference>
<dbReference type="Proteomes" id="UP001148838">
    <property type="component" value="Unassembled WGS sequence"/>
</dbReference>